<dbReference type="NCBIfam" id="TIGR01131">
    <property type="entry name" value="ATP_synt_6_or_A"/>
    <property type="match status" value="1"/>
</dbReference>
<keyword evidence="10" id="KW-0066">ATP synthesis</keyword>
<evidence type="ECO:0000256" key="6">
    <source>
        <dbReference type="ARBA" id="ARBA00022781"/>
    </source>
</evidence>
<gene>
    <name evidence="13" type="primary">atp6</name>
</gene>
<dbReference type="SUPFAM" id="SSF81336">
    <property type="entry name" value="F1F0 ATP synthase subunit A"/>
    <property type="match status" value="1"/>
</dbReference>
<keyword evidence="8" id="KW-0406">Ion transport</keyword>
<keyword evidence="7 12" id="KW-1133">Transmembrane helix</keyword>
<organism evidence="13">
    <name type="scientific">Neoseiulus womersleyi</name>
    <dbReference type="NCBI Taxonomy" id="322050"/>
    <lineage>
        <taxon>Eukaryota</taxon>
        <taxon>Metazoa</taxon>
        <taxon>Ecdysozoa</taxon>
        <taxon>Arthropoda</taxon>
        <taxon>Chelicerata</taxon>
        <taxon>Arachnida</taxon>
        <taxon>Acari</taxon>
        <taxon>Parasitiformes</taxon>
        <taxon>Mesostigmata</taxon>
        <taxon>Gamasina</taxon>
        <taxon>Phytoseioidea</taxon>
        <taxon>Phytoseiidae</taxon>
        <taxon>Amblyseiinae</taxon>
        <taxon>Neoseiulus</taxon>
    </lineage>
</organism>
<evidence type="ECO:0000256" key="2">
    <source>
        <dbReference type="ARBA" id="ARBA00006810"/>
    </source>
</evidence>
<evidence type="ECO:0000256" key="5">
    <source>
        <dbReference type="ARBA" id="ARBA00022692"/>
    </source>
</evidence>
<feature type="transmembrane region" description="Helical" evidence="12">
    <location>
        <begin position="20"/>
        <end position="36"/>
    </location>
</feature>
<dbReference type="PANTHER" id="PTHR11410">
    <property type="entry name" value="ATP SYNTHASE SUBUNIT A"/>
    <property type="match status" value="1"/>
</dbReference>
<comment type="subcellular location">
    <subcellularLocation>
        <location evidence="1">Membrane</location>
        <topology evidence="1">Multi-pass membrane protein</topology>
    </subcellularLocation>
    <subcellularLocation>
        <location evidence="11">Mitochondrion inner membrane</location>
        <topology evidence="11">Multi-pass membrane protein</topology>
    </subcellularLocation>
</comment>
<keyword evidence="4" id="KW-0138">CF(0)</keyword>
<feature type="transmembrane region" description="Helical" evidence="12">
    <location>
        <begin position="98"/>
        <end position="118"/>
    </location>
</feature>
<name>A0A8F6U410_9ACAR</name>
<dbReference type="InterPro" id="IPR045083">
    <property type="entry name" value="ATP_synth_F0_asu_bact/mt"/>
</dbReference>
<evidence type="ECO:0000256" key="1">
    <source>
        <dbReference type="ARBA" id="ARBA00004141"/>
    </source>
</evidence>
<dbReference type="PANTHER" id="PTHR11410:SF0">
    <property type="entry name" value="ATP SYNTHASE SUBUNIT A"/>
    <property type="match status" value="1"/>
</dbReference>
<keyword evidence="3" id="KW-0813">Transport</keyword>
<evidence type="ECO:0000256" key="8">
    <source>
        <dbReference type="ARBA" id="ARBA00023065"/>
    </source>
</evidence>
<dbReference type="PRINTS" id="PR00123">
    <property type="entry name" value="ATPASEA"/>
</dbReference>
<dbReference type="GO" id="GO:0005743">
    <property type="term" value="C:mitochondrial inner membrane"/>
    <property type="evidence" value="ECO:0007669"/>
    <property type="project" value="UniProtKB-SubCell"/>
</dbReference>
<evidence type="ECO:0000256" key="11">
    <source>
        <dbReference type="RuleBase" id="RU004450"/>
    </source>
</evidence>
<evidence type="ECO:0000256" key="3">
    <source>
        <dbReference type="ARBA" id="ARBA00022448"/>
    </source>
</evidence>
<keyword evidence="9 12" id="KW-0472">Membrane</keyword>
<reference evidence="13" key="1">
    <citation type="journal article" date="2021" name="Int. J. Biol. Macromol.">
        <title>Massive gene rearrangement in mitogenomes of phytoseiid mites.</title>
        <authorList>
            <person name="Zhang B."/>
            <person name="Havird J.C."/>
            <person name="Wang E."/>
            <person name="Lv J."/>
            <person name="Xu X."/>
        </authorList>
    </citation>
    <scope>NUCLEOTIDE SEQUENCE</scope>
</reference>
<keyword evidence="13" id="KW-0496">Mitochondrion</keyword>
<evidence type="ECO:0000256" key="9">
    <source>
        <dbReference type="ARBA" id="ARBA00023136"/>
    </source>
</evidence>
<dbReference type="Pfam" id="PF00119">
    <property type="entry name" value="ATP-synt_A"/>
    <property type="match status" value="1"/>
</dbReference>
<dbReference type="InterPro" id="IPR000568">
    <property type="entry name" value="ATP_synth_F0_asu"/>
</dbReference>
<proteinExistence type="inferred from homology"/>
<comment type="similarity">
    <text evidence="2">Belongs to the ATPase A chain family.</text>
</comment>
<evidence type="ECO:0000256" key="7">
    <source>
        <dbReference type="ARBA" id="ARBA00022989"/>
    </source>
</evidence>
<dbReference type="InterPro" id="IPR023011">
    <property type="entry name" value="ATP_synth_F0_asu_AS"/>
</dbReference>
<geneLocation type="mitochondrion" evidence="13"/>
<protein>
    <recommendedName>
        <fullName evidence="11">ATP synthase subunit a</fullName>
    </recommendedName>
</protein>
<dbReference type="GO" id="GO:0046933">
    <property type="term" value="F:proton-transporting ATP synthase activity, rotational mechanism"/>
    <property type="evidence" value="ECO:0007669"/>
    <property type="project" value="TreeGrafter"/>
</dbReference>
<accession>A0A8F6U410</accession>
<evidence type="ECO:0000256" key="4">
    <source>
        <dbReference type="ARBA" id="ARBA00022547"/>
    </source>
</evidence>
<dbReference type="EMBL" id="MW762685">
    <property type="protein sequence ID" value="QXT43911.1"/>
    <property type="molecule type" value="Genomic_DNA"/>
</dbReference>
<keyword evidence="6" id="KW-0375">Hydrogen ion transport</keyword>
<feature type="transmembrane region" description="Helical" evidence="12">
    <location>
        <begin position="70"/>
        <end position="92"/>
    </location>
</feature>
<feature type="transmembrane region" description="Helical" evidence="12">
    <location>
        <begin position="185"/>
        <end position="217"/>
    </location>
</feature>
<evidence type="ECO:0000256" key="12">
    <source>
        <dbReference type="SAM" id="Phobius"/>
    </source>
</evidence>
<dbReference type="AlphaFoldDB" id="A0A8F6U410"/>
<dbReference type="InterPro" id="IPR035908">
    <property type="entry name" value="F0_ATP_A_sf"/>
</dbReference>
<evidence type="ECO:0000256" key="10">
    <source>
        <dbReference type="ARBA" id="ARBA00023310"/>
    </source>
</evidence>
<evidence type="ECO:0000313" key="13">
    <source>
        <dbReference type="EMBL" id="QXT43911.1"/>
    </source>
</evidence>
<dbReference type="CDD" id="cd00310">
    <property type="entry name" value="ATP-synt_Fo_a_6"/>
    <property type="match status" value="1"/>
</dbReference>
<keyword evidence="5 12" id="KW-0812">Transmembrane</keyword>
<dbReference type="Gene3D" id="1.20.120.220">
    <property type="entry name" value="ATP synthase, F0 complex, subunit A"/>
    <property type="match status" value="1"/>
</dbReference>
<dbReference type="PROSITE" id="PS00449">
    <property type="entry name" value="ATPASE_A"/>
    <property type="match status" value="1"/>
</dbReference>
<sequence>MMMNLFSVFDPSSSNNYSFNWLALFLPIIIYKKFYFKKTNRITTFISKLNLIMFKDTMNNLSSKKYSNMFMMMAMFYFFYNSNLMSIVPFIFTPNSHLSITLFFSMPFWLTLMIKNWFTTTNSALTHLVPLNTPLLLCPFMVLIETISNLIRPLTLAVRLAANMIAGHILLSLSSMLLNHLSTMIAAYIIINTLIILELGVALIQSYVFITLLTLYFDEV</sequence>
<dbReference type="GO" id="GO:0045259">
    <property type="term" value="C:proton-transporting ATP synthase complex"/>
    <property type="evidence" value="ECO:0007669"/>
    <property type="project" value="UniProtKB-KW"/>
</dbReference>